<dbReference type="InterPro" id="IPR019533">
    <property type="entry name" value="Peptidase_S26"/>
</dbReference>
<reference evidence="11 12" key="2">
    <citation type="submission" date="2018-11" db="EMBL/GenBank/DDBJ databases">
        <authorList>
            <consortium name="Pathogen Informatics"/>
        </authorList>
    </citation>
    <scope>NUCLEOTIDE SEQUENCE [LARGE SCALE GENOMIC DNA]</scope>
</reference>
<keyword evidence="5" id="KW-0496">Mitochondrion</keyword>
<dbReference type="CDD" id="cd06530">
    <property type="entry name" value="S26_SPase_I"/>
    <property type="match status" value="1"/>
</dbReference>
<keyword evidence="3" id="KW-0999">Mitochondrion inner membrane</keyword>
<comment type="subunit">
    <text evidence="2">Heterodimer of 2 subunits, IMMPL1 and IMMPL2.</text>
</comment>
<keyword evidence="12" id="KW-1185">Reference proteome</keyword>
<dbReference type="SUPFAM" id="SSF51306">
    <property type="entry name" value="LexA/Signal peptidase"/>
    <property type="match status" value="1"/>
</dbReference>
<evidence type="ECO:0000313" key="13">
    <source>
        <dbReference type="WBParaSite" id="HNAJ_0000990801-mRNA-1"/>
    </source>
</evidence>
<evidence type="ECO:0000313" key="11">
    <source>
        <dbReference type="EMBL" id="VDO06711.1"/>
    </source>
</evidence>
<evidence type="ECO:0000256" key="5">
    <source>
        <dbReference type="ARBA" id="ARBA00023128"/>
    </source>
</evidence>
<feature type="domain" description="Peptidase S26" evidence="10">
    <location>
        <begin position="102"/>
        <end position="140"/>
    </location>
</feature>
<evidence type="ECO:0000256" key="3">
    <source>
        <dbReference type="ARBA" id="ARBA00022792"/>
    </source>
</evidence>
<keyword evidence="4" id="KW-0378">Hydrolase</keyword>
<feature type="active site" evidence="9">
    <location>
        <position position="79"/>
    </location>
</feature>
<proteinExistence type="inferred from homology"/>
<sequence length="157" mass="18270">MPSLVKLFAYSFGATVFYQCYHFVGTVVYCEGISMEPTVRDGDYMLVERLSIYFRRIKKGDIIIARQYCEHDNCNFVLKRIQAVEGDTVNYVSPKLRKPVTVQIPKDHVWIEGDNKEHSLDSRTYGSIPYEELEYRVVLRLLPVASFGWVDKGKQFK</sequence>
<dbReference type="Proteomes" id="UP000278807">
    <property type="component" value="Unassembled WGS sequence"/>
</dbReference>
<comment type="similarity">
    <text evidence="8">Belongs to the peptidase S26 family. IMP1 subfamily.</text>
</comment>
<evidence type="ECO:0000256" key="2">
    <source>
        <dbReference type="ARBA" id="ARBA00011805"/>
    </source>
</evidence>
<dbReference type="GO" id="GO:0004252">
    <property type="term" value="F:serine-type endopeptidase activity"/>
    <property type="evidence" value="ECO:0007669"/>
    <property type="project" value="InterPro"/>
</dbReference>
<dbReference type="WBParaSite" id="HNAJ_0000990801-mRNA-1">
    <property type="protein sequence ID" value="HNAJ_0000990801-mRNA-1"/>
    <property type="gene ID" value="HNAJ_0000990801"/>
</dbReference>
<dbReference type="PRINTS" id="PR00727">
    <property type="entry name" value="LEADERPTASE"/>
</dbReference>
<evidence type="ECO:0000256" key="6">
    <source>
        <dbReference type="ARBA" id="ARBA00023136"/>
    </source>
</evidence>
<evidence type="ECO:0000313" key="12">
    <source>
        <dbReference type="Proteomes" id="UP000278807"/>
    </source>
</evidence>
<gene>
    <name evidence="11" type="ORF">HNAJ_LOCUS9903</name>
</gene>
<name>A0A0R3TQT0_RODNA</name>
<dbReference type="PANTHER" id="PTHR12383">
    <property type="entry name" value="PROTEASE FAMILY S26 MITOCHONDRIAL INNER MEMBRANE PROTEASE-RELATED"/>
    <property type="match status" value="1"/>
</dbReference>
<dbReference type="PANTHER" id="PTHR12383:SF16">
    <property type="entry name" value="MITOCHONDRIAL INNER MEMBRANE PROTEASE SUBUNIT 1"/>
    <property type="match status" value="1"/>
</dbReference>
<dbReference type="EMBL" id="UZAE01012794">
    <property type="protein sequence ID" value="VDO06711.1"/>
    <property type="molecule type" value="Genomic_DNA"/>
</dbReference>
<dbReference type="GO" id="GO:0006627">
    <property type="term" value="P:protein processing involved in protein targeting to mitochondrion"/>
    <property type="evidence" value="ECO:0007669"/>
    <property type="project" value="TreeGrafter"/>
</dbReference>
<comment type="subcellular location">
    <subcellularLocation>
        <location evidence="1">Mitochondrion inner membrane</location>
    </subcellularLocation>
</comment>
<dbReference type="InterPro" id="IPR036286">
    <property type="entry name" value="LexA/Signal_pep-like_sf"/>
</dbReference>
<evidence type="ECO:0000259" key="10">
    <source>
        <dbReference type="Pfam" id="PF10502"/>
    </source>
</evidence>
<dbReference type="Gene3D" id="2.10.109.10">
    <property type="entry name" value="Umud Fragment, subunit A"/>
    <property type="match status" value="1"/>
</dbReference>
<dbReference type="PROSITE" id="PS00761">
    <property type="entry name" value="SPASE_I_3"/>
    <property type="match status" value="1"/>
</dbReference>
<dbReference type="InterPro" id="IPR000223">
    <property type="entry name" value="Pept_S26A_signal_pept_1"/>
</dbReference>
<dbReference type="GO" id="GO:0042720">
    <property type="term" value="C:mitochondrial inner membrane peptidase complex"/>
    <property type="evidence" value="ECO:0007669"/>
    <property type="project" value="TreeGrafter"/>
</dbReference>
<feature type="active site" evidence="9">
    <location>
        <position position="34"/>
    </location>
</feature>
<keyword evidence="6" id="KW-0472">Membrane</keyword>
<reference evidence="13" key="1">
    <citation type="submission" date="2017-02" db="UniProtKB">
        <authorList>
            <consortium name="WormBaseParasite"/>
        </authorList>
    </citation>
    <scope>IDENTIFICATION</scope>
</reference>
<dbReference type="InterPro" id="IPR052064">
    <property type="entry name" value="Mito_IMP1_subunit"/>
</dbReference>
<evidence type="ECO:0000256" key="9">
    <source>
        <dbReference type="PIRSR" id="PIRSR600223-1"/>
    </source>
</evidence>
<feature type="domain" description="Peptidase S26" evidence="10">
    <location>
        <begin position="18"/>
        <end position="95"/>
    </location>
</feature>
<evidence type="ECO:0000256" key="4">
    <source>
        <dbReference type="ARBA" id="ARBA00022801"/>
    </source>
</evidence>
<dbReference type="InterPro" id="IPR019758">
    <property type="entry name" value="Pept_S26A_signal_pept_1_CS"/>
</dbReference>
<evidence type="ECO:0000256" key="7">
    <source>
        <dbReference type="ARBA" id="ARBA00032718"/>
    </source>
</evidence>
<dbReference type="STRING" id="102285.A0A0R3TQT0"/>
<dbReference type="GO" id="GO:0006465">
    <property type="term" value="P:signal peptide processing"/>
    <property type="evidence" value="ECO:0007669"/>
    <property type="project" value="InterPro"/>
</dbReference>
<dbReference type="OrthoDB" id="308440at2759"/>
<dbReference type="Pfam" id="PF10502">
    <property type="entry name" value="Peptidase_S26"/>
    <property type="match status" value="2"/>
</dbReference>
<dbReference type="AlphaFoldDB" id="A0A0R3TQT0"/>
<protein>
    <recommendedName>
        <fullName evidence="7">IMP2-like protein</fullName>
    </recommendedName>
</protein>
<evidence type="ECO:0000256" key="8">
    <source>
        <dbReference type="ARBA" id="ARBA00038445"/>
    </source>
</evidence>
<accession>A0A0R3TQT0</accession>
<evidence type="ECO:0000256" key="1">
    <source>
        <dbReference type="ARBA" id="ARBA00004273"/>
    </source>
</evidence>
<organism evidence="13">
    <name type="scientific">Rodentolepis nana</name>
    <name type="common">Dwarf tapeworm</name>
    <name type="synonym">Hymenolepis nana</name>
    <dbReference type="NCBI Taxonomy" id="102285"/>
    <lineage>
        <taxon>Eukaryota</taxon>
        <taxon>Metazoa</taxon>
        <taxon>Spiralia</taxon>
        <taxon>Lophotrochozoa</taxon>
        <taxon>Platyhelminthes</taxon>
        <taxon>Cestoda</taxon>
        <taxon>Eucestoda</taxon>
        <taxon>Cyclophyllidea</taxon>
        <taxon>Hymenolepididae</taxon>
        <taxon>Rodentolepis</taxon>
    </lineage>
</organism>